<feature type="compositionally biased region" description="Low complexity" evidence="9">
    <location>
        <begin position="489"/>
        <end position="508"/>
    </location>
</feature>
<organism evidence="10 11">
    <name type="scientific">Eimeria necatrix</name>
    <dbReference type="NCBI Taxonomy" id="51315"/>
    <lineage>
        <taxon>Eukaryota</taxon>
        <taxon>Sar</taxon>
        <taxon>Alveolata</taxon>
        <taxon>Apicomplexa</taxon>
        <taxon>Conoidasida</taxon>
        <taxon>Coccidia</taxon>
        <taxon>Eucoccidiorida</taxon>
        <taxon>Eimeriorina</taxon>
        <taxon>Eimeriidae</taxon>
        <taxon>Eimeria</taxon>
    </lineage>
</organism>
<keyword evidence="5" id="KW-1133">Transmembrane helix</keyword>
<feature type="region of interest" description="Disordered" evidence="9">
    <location>
        <begin position="1085"/>
        <end position="1254"/>
    </location>
</feature>
<feature type="region of interest" description="Disordered" evidence="9">
    <location>
        <begin position="917"/>
        <end position="942"/>
    </location>
</feature>
<feature type="coiled-coil region" evidence="8">
    <location>
        <begin position="973"/>
        <end position="1039"/>
    </location>
</feature>
<feature type="region of interest" description="Disordered" evidence="9">
    <location>
        <begin position="289"/>
        <end position="311"/>
    </location>
</feature>
<dbReference type="GO" id="GO:0016020">
    <property type="term" value="C:membrane"/>
    <property type="evidence" value="ECO:0007669"/>
    <property type="project" value="UniProtKB-SubCell"/>
</dbReference>
<dbReference type="PANTHER" id="PTHR15896">
    <property type="entry name" value="GOLGI PHOSPHOPROTEIN 2/GP73-RELATED"/>
    <property type="match status" value="1"/>
</dbReference>
<keyword evidence="3" id="KW-0812">Transmembrane</keyword>
<feature type="compositionally biased region" description="Low complexity" evidence="9">
    <location>
        <begin position="53"/>
        <end position="88"/>
    </location>
</feature>
<accession>U6MS43</accession>
<comment type="similarity">
    <text evidence="2">Belongs to the GOLM family.</text>
</comment>
<evidence type="ECO:0000313" key="11">
    <source>
        <dbReference type="Proteomes" id="UP000030754"/>
    </source>
</evidence>
<feature type="compositionally biased region" description="Low complexity" evidence="9">
    <location>
        <begin position="299"/>
        <end position="311"/>
    </location>
</feature>
<dbReference type="OrthoDB" id="349047at2759"/>
<keyword evidence="7" id="KW-0472">Membrane</keyword>
<feature type="compositionally biased region" description="Low complexity" evidence="9">
    <location>
        <begin position="1103"/>
        <end position="1125"/>
    </location>
</feature>
<feature type="region of interest" description="Disordered" evidence="9">
    <location>
        <begin position="487"/>
        <end position="508"/>
    </location>
</feature>
<evidence type="ECO:0000256" key="6">
    <source>
        <dbReference type="ARBA" id="ARBA00023054"/>
    </source>
</evidence>
<feature type="compositionally biased region" description="Low complexity" evidence="9">
    <location>
        <begin position="1226"/>
        <end position="1244"/>
    </location>
</feature>
<evidence type="ECO:0000256" key="4">
    <source>
        <dbReference type="ARBA" id="ARBA00022968"/>
    </source>
</evidence>
<feature type="compositionally biased region" description="Basic residues" evidence="9">
    <location>
        <begin position="1245"/>
        <end position="1254"/>
    </location>
</feature>
<evidence type="ECO:0000256" key="2">
    <source>
        <dbReference type="ARBA" id="ARBA00007474"/>
    </source>
</evidence>
<proteinExistence type="inferred from homology"/>
<evidence type="ECO:0000256" key="7">
    <source>
        <dbReference type="ARBA" id="ARBA00023136"/>
    </source>
</evidence>
<feature type="region of interest" description="Disordered" evidence="9">
    <location>
        <begin position="1"/>
        <end position="93"/>
    </location>
</feature>
<keyword evidence="6 8" id="KW-0175">Coiled coil</keyword>
<keyword evidence="4" id="KW-0735">Signal-anchor</keyword>
<evidence type="ECO:0000256" key="9">
    <source>
        <dbReference type="SAM" id="MobiDB-lite"/>
    </source>
</evidence>
<dbReference type="Gene3D" id="2.120.10.80">
    <property type="entry name" value="Kelch-type beta propeller"/>
    <property type="match status" value="1"/>
</dbReference>
<reference evidence="10" key="1">
    <citation type="submission" date="2013-10" db="EMBL/GenBank/DDBJ databases">
        <title>Genomic analysis of the causative agents of coccidiosis in chickens.</title>
        <authorList>
            <person name="Reid A.J."/>
            <person name="Blake D."/>
            <person name="Billington K."/>
            <person name="Browne H."/>
            <person name="Dunn M."/>
            <person name="Hung S."/>
            <person name="Kawahara F."/>
            <person name="Miranda-Saavedra D."/>
            <person name="Mourier T."/>
            <person name="Nagra H."/>
            <person name="Otto T.D."/>
            <person name="Rawlings N."/>
            <person name="Sanchez A."/>
            <person name="Sanders M."/>
            <person name="Subramaniam C."/>
            <person name="Tay Y."/>
            <person name="Dear P."/>
            <person name="Doerig C."/>
            <person name="Gruber A."/>
            <person name="Parkinson J."/>
            <person name="Shirley M."/>
            <person name="Wan K.L."/>
            <person name="Berriman M."/>
            <person name="Tomley F."/>
            <person name="Pain A."/>
        </authorList>
    </citation>
    <scope>NUCLEOTIDE SEQUENCE [LARGE SCALE GENOMIC DNA]</scope>
    <source>
        <strain evidence="10">Houghton</strain>
    </source>
</reference>
<dbReference type="GeneID" id="25471376"/>
<evidence type="ECO:0000256" key="1">
    <source>
        <dbReference type="ARBA" id="ARBA00004606"/>
    </source>
</evidence>
<dbReference type="InterPro" id="IPR026139">
    <property type="entry name" value="GOLM1/CASC4"/>
</dbReference>
<gene>
    <name evidence="10" type="ORF">ENH_00011910</name>
</gene>
<dbReference type="InterPro" id="IPR015915">
    <property type="entry name" value="Kelch-typ_b-propeller"/>
</dbReference>
<evidence type="ECO:0000256" key="3">
    <source>
        <dbReference type="ARBA" id="ARBA00022692"/>
    </source>
</evidence>
<protein>
    <recommendedName>
        <fullName evidence="12">Kelch motif domain-containing protein</fullName>
    </recommendedName>
</protein>
<dbReference type="EMBL" id="HG723336">
    <property type="protein sequence ID" value="CDJ65913.1"/>
    <property type="molecule type" value="Genomic_DNA"/>
</dbReference>
<sequence>MDFGSNPGDEGEALRILTEALDRHRQQQLHEQQKQQQDEALQNDGESHGNHYEQQQQQQRDLQQQQQEQLTEQPEWQPQQPQCRQQQENTEESVGALGELERRLRSLGVFAGQHLRAVQQQQQQQLQQQLQREDLQQQLQQQLHRQLLQQQQEKTATVASLTPPGFEEAFQNYGTIGRPNLQQQQQQQEDARLLQLKQRQFQQQLLLLQQQQQKQQQQQQQRGTGEARRREVQQPWLGEDADLQQQLWQQYLQQQQLQQQQMRQQYLQQRQLHLQQQQQEQQCSFLSGLVDQPDPAASRQRQQQKSQRFLQQQKPQQQLRLQQGLAGEGCALNPDAAEFVPSRLLQQHLQQGVIEKAAAVPANIPAVHLCSVADVAWEEVTVSQSSRSVSSFGNNPCNTSAQYAACSCGSLFRLQPQGDTFSICKLETVSSAEGRWVLLPVNSGTGPPVREVTFLAICTGAATTGIKVAAAAAKDAAEAAKPEKASCCTDTTASSGNGGSSVTSNTSTSNISDTLGATAAPSTAATAASAAADGECGDLKNSETEAPASLAELQLNEEQKEERLEEHMLPPSSEPCADNQLCRNSRSSSANSNFHGCRLAVFSGLDATGRLEDGGISFFHVGRGVWERHQVHWGASASLQQHHGQQEDWKQKEEQQERSSQTWVYQASCDSLFCFSAVSVGGSKNVQNRLLQLNLKTFALELLYTSTATAASTQPQVQCQQEPVPRIDAAFTASADGNSLYLFGGKDSSDQGISLRDMWSFEVKEKRWNLIKPAGGWPDFPGSNAVCLFFFRDILILYCPPPTAALLCISLWNLHWANISLPEALAGSASSKDAFAVCNQEYFYVFYGGTITSDAAIFGQQAGKQVQGGNNSIPPLVTSSIHRLSLAYLEEAIISFTEHTGDASSKTAAVCVAGAPALEDGDKDSPSESVQRHQRQQQQQQQQALLQMLQHQARKLRVQQVPTAAADSPFSAEQQLQQQVQLLQRDMEELRTERNLLRQQLQQREDVLSALSMKATAVLQQLREERSARELQQQQHEQQQQLLLQQLRARDAMLQQQKEKVETFAATAQQVRQCLLLLLRQKEGHGVHSTGSDVDGKARACSEEQQQQLQQAQRQQQPQQQPQPRELLHQHSNDPHQQQQQHQQQHKQKLQQQQQQLQQQVKQQHHLLQQHPLQQQQAEHQSQQQARTSAWPSFPPAAAAAAAAANSAPQRHRRRPPGNSTRNSVQQQLQQQLQQQQQQQQLQQQHRRHRNPLP</sequence>
<keyword evidence="11" id="KW-1185">Reference proteome</keyword>
<dbReference type="VEuPathDB" id="ToxoDB:ENH_00011910"/>
<evidence type="ECO:0008006" key="12">
    <source>
        <dbReference type="Google" id="ProtNLM"/>
    </source>
</evidence>
<name>U6MS43_9EIME</name>
<evidence type="ECO:0000313" key="10">
    <source>
        <dbReference type="EMBL" id="CDJ65913.1"/>
    </source>
</evidence>
<dbReference type="PANTHER" id="PTHR15896:SF10">
    <property type="entry name" value="CHROMOSOME UNDETERMINED SCAFFOLD_98, WHOLE GENOME SHOTGUN SEQUENCE"/>
    <property type="match status" value="1"/>
</dbReference>
<dbReference type="RefSeq" id="XP_013434380.1">
    <property type="nucleotide sequence ID" value="XM_013578926.1"/>
</dbReference>
<evidence type="ECO:0000256" key="8">
    <source>
        <dbReference type="SAM" id="Coils"/>
    </source>
</evidence>
<dbReference type="Proteomes" id="UP000030754">
    <property type="component" value="Unassembled WGS sequence"/>
</dbReference>
<feature type="compositionally biased region" description="Low complexity" evidence="9">
    <location>
        <begin position="1150"/>
        <end position="1209"/>
    </location>
</feature>
<dbReference type="AlphaFoldDB" id="U6MS43"/>
<reference evidence="10" key="2">
    <citation type="submission" date="2013-10" db="EMBL/GenBank/DDBJ databases">
        <authorList>
            <person name="Aslett M."/>
        </authorList>
    </citation>
    <scope>NUCLEOTIDE SEQUENCE [LARGE SCALE GENOMIC DNA]</scope>
    <source>
        <strain evidence="10">Houghton</strain>
    </source>
</reference>
<evidence type="ECO:0000256" key="5">
    <source>
        <dbReference type="ARBA" id="ARBA00022989"/>
    </source>
</evidence>
<comment type="subcellular location">
    <subcellularLocation>
        <location evidence="1">Membrane</location>
        <topology evidence="1">Single-pass type II membrane protein</topology>
    </subcellularLocation>
</comment>
<dbReference type="SUPFAM" id="SSF117281">
    <property type="entry name" value="Kelch motif"/>
    <property type="match status" value="1"/>
</dbReference>